<dbReference type="Proteomes" id="UP000695026">
    <property type="component" value="Unplaced"/>
</dbReference>
<dbReference type="AlphaFoldDB" id="A0A9F5INY0"/>
<dbReference type="GO" id="GO:0032497">
    <property type="term" value="P:detection of lipopolysaccharide"/>
    <property type="evidence" value="ECO:0007669"/>
    <property type="project" value="TreeGrafter"/>
</dbReference>
<dbReference type="PANTHER" id="PTHR15218">
    <property type="entry name" value="MD-1, MD-2 - RELATED"/>
    <property type="match status" value="1"/>
</dbReference>
<protein>
    <submittedName>
        <fullName evidence="3">Lymphocyte antigen 96 isoform X2</fullName>
    </submittedName>
</protein>
<organism evidence="2 3">
    <name type="scientific">Python bivittatus</name>
    <name type="common">Burmese python</name>
    <name type="synonym">Python molurus bivittatus</name>
    <dbReference type="NCBI Taxonomy" id="176946"/>
    <lineage>
        <taxon>Eukaryota</taxon>
        <taxon>Metazoa</taxon>
        <taxon>Chordata</taxon>
        <taxon>Craniata</taxon>
        <taxon>Vertebrata</taxon>
        <taxon>Euteleostomi</taxon>
        <taxon>Lepidosauria</taxon>
        <taxon>Squamata</taxon>
        <taxon>Bifurcata</taxon>
        <taxon>Unidentata</taxon>
        <taxon>Episquamata</taxon>
        <taxon>Toxicofera</taxon>
        <taxon>Serpentes</taxon>
        <taxon>Henophidia</taxon>
        <taxon>Pythonidae</taxon>
        <taxon>Python</taxon>
    </lineage>
</organism>
<proteinExistence type="predicted"/>
<evidence type="ECO:0000313" key="3">
    <source>
        <dbReference type="RefSeq" id="XP_025028659.1"/>
    </source>
</evidence>
<dbReference type="GO" id="GO:0034142">
    <property type="term" value="P:toll-like receptor 4 signaling pathway"/>
    <property type="evidence" value="ECO:0007669"/>
    <property type="project" value="TreeGrafter"/>
</dbReference>
<sequence length="163" mass="18565">MALRYLNLFKLVIILSVYGFTVAPEKQLLCTSSDIDIFYSYCVPGTDTFFFSPKPCRLRDHSEWQGTIFWIPKADLTVVHARLRLWNGPLRAFEWESIVCHGVDDDYSYCGALKGETINTTARISGSGSRYLKLLEGEYIVSLEVFSGLKELITCVNYTLILK</sequence>
<accession>A0A9F5INY0</accession>
<evidence type="ECO:0000256" key="1">
    <source>
        <dbReference type="SAM" id="SignalP"/>
    </source>
</evidence>
<dbReference type="GO" id="GO:0031666">
    <property type="term" value="P:positive regulation of lipopolysaccharide-mediated signaling pathway"/>
    <property type="evidence" value="ECO:0007669"/>
    <property type="project" value="TreeGrafter"/>
</dbReference>
<dbReference type="OMA" id="TEWQGTI"/>
<reference evidence="3" key="1">
    <citation type="submission" date="2025-08" db="UniProtKB">
        <authorList>
            <consortium name="RefSeq"/>
        </authorList>
    </citation>
    <scope>IDENTIFICATION</scope>
    <source>
        <tissue evidence="3">Liver</tissue>
    </source>
</reference>
<dbReference type="RefSeq" id="XP_025028659.1">
    <property type="nucleotide sequence ID" value="XM_025172891.1"/>
</dbReference>
<keyword evidence="1" id="KW-0732">Signal</keyword>
<dbReference type="GO" id="GO:0001875">
    <property type="term" value="F:lipopolysaccharide immune receptor activity"/>
    <property type="evidence" value="ECO:0007669"/>
    <property type="project" value="TreeGrafter"/>
</dbReference>
<dbReference type="GO" id="GO:0045087">
    <property type="term" value="P:innate immune response"/>
    <property type="evidence" value="ECO:0007669"/>
    <property type="project" value="InterPro"/>
</dbReference>
<gene>
    <name evidence="3" type="primary">LY96</name>
</gene>
<feature type="signal peptide" evidence="1">
    <location>
        <begin position="1"/>
        <end position="19"/>
    </location>
</feature>
<feature type="chain" id="PRO_5039931017" evidence="1">
    <location>
        <begin position="20"/>
        <end position="163"/>
    </location>
</feature>
<dbReference type="PANTHER" id="PTHR15218:SF0">
    <property type="entry name" value="LYMPHOCYTE ANTIGEN 96"/>
    <property type="match status" value="1"/>
</dbReference>
<dbReference type="GeneID" id="103064474"/>
<dbReference type="GO" id="GO:0046696">
    <property type="term" value="C:lipopolysaccharide receptor complex"/>
    <property type="evidence" value="ECO:0007669"/>
    <property type="project" value="TreeGrafter"/>
</dbReference>
<dbReference type="Gene3D" id="2.60.40.770">
    <property type="match status" value="1"/>
</dbReference>
<dbReference type="GO" id="GO:0035662">
    <property type="term" value="F:Toll-like receptor 4 binding"/>
    <property type="evidence" value="ECO:0007669"/>
    <property type="project" value="InterPro"/>
</dbReference>
<dbReference type="CTD" id="23643"/>
<evidence type="ECO:0000313" key="2">
    <source>
        <dbReference type="Proteomes" id="UP000695026"/>
    </source>
</evidence>
<name>A0A9F5INY0_PYTBI</name>
<keyword evidence="2" id="KW-1185">Reference proteome</keyword>
<dbReference type="InterPro" id="IPR039217">
    <property type="entry name" value="LY96"/>
</dbReference>
<dbReference type="GO" id="GO:0001530">
    <property type="term" value="F:lipopolysaccharide binding"/>
    <property type="evidence" value="ECO:0007669"/>
    <property type="project" value="InterPro"/>
</dbReference>